<dbReference type="EMBL" id="KQ965732">
    <property type="protein sequence ID" value="KXS21907.1"/>
    <property type="molecule type" value="Genomic_DNA"/>
</dbReference>
<organism evidence="2 3">
    <name type="scientific">Gonapodya prolifera (strain JEL478)</name>
    <name type="common">Monoblepharis prolifera</name>
    <dbReference type="NCBI Taxonomy" id="1344416"/>
    <lineage>
        <taxon>Eukaryota</taxon>
        <taxon>Fungi</taxon>
        <taxon>Fungi incertae sedis</taxon>
        <taxon>Chytridiomycota</taxon>
        <taxon>Chytridiomycota incertae sedis</taxon>
        <taxon>Monoblepharidomycetes</taxon>
        <taxon>Monoblepharidales</taxon>
        <taxon>Gonapodyaceae</taxon>
        <taxon>Gonapodya</taxon>
    </lineage>
</organism>
<name>A0A139AYW5_GONPJ</name>
<accession>A0A139AYW5</accession>
<feature type="region of interest" description="Disordered" evidence="1">
    <location>
        <begin position="1"/>
        <end position="24"/>
    </location>
</feature>
<dbReference type="OrthoDB" id="5426789at2759"/>
<sequence>MHQLATSPPSSLTSMSDQDSPSSFSASQTLHGAASLVVLAAIFIPFDVASSTTSATATDSACHQGWNESMSVMILASHSAGPFYYFIVWTTLPWDWGANQVNGSGFMTLTTAIKANLKLPWYILTDHWNYARGERRSDCWGLQVHVYRLSVLNVIGIIVYTSVILWTDHGEGTAYLLPTGLCNEIGAVWHPKIEAEFAIQKKHLLPARNGIRAGLTQYNIDGAQDAPCGAPAGNAEDNCGNQQLLQVVISSAEKQSVYPKGGSLPIHGRGAIRSENGVQKGDKNTRLSVFLLLLCHAEYVLFMSRGDLDEKHVESFLAWRNQDISMADYVKVKRIGTYGYTGLLEAVEAVSKFLPLSTIGTEKLLEAEIPGVALEDYQKRLGILWDSCFEKAESTIVALCSFFLVWELMSEKRTCYNSLSLRAKSTDGTMNESLTLWR</sequence>
<evidence type="ECO:0000256" key="1">
    <source>
        <dbReference type="SAM" id="MobiDB-lite"/>
    </source>
</evidence>
<evidence type="ECO:0000313" key="3">
    <source>
        <dbReference type="Proteomes" id="UP000070544"/>
    </source>
</evidence>
<protein>
    <submittedName>
        <fullName evidence="2">Uncharacterized protein</fullName>
    </submittedName>
</protein>
<proteinExistence type="predicted"/>
<gene>
    <name evidence="2" type="ORF">M427DRAFT_40684</name>
</gene>
<reference evidence="2 3" key="1">
    <citation type="journal article" date="2015" name="Genome Biol. Evol.">
        <title>Phylogenomic analyses indicate that early fungi evolved digesting cell walls of algal ancestors of land plants.</title>
        <authorList>
            <person name="Chang Y."/>
            <person name="Wang S."/>
            <person name="Sekimoto S."/>
            <person name="Aerts A.L."/>
            <person name="Choi C."/>
            <person name="Clum A."/>
            <person name="LaButti K.M."/>
            <person name="Lindquist E.A."/>
            <person name="Yee Ngan C."/>
            <person name="Ohm R.A."/>
            <person name="Salamov A.A."/>
            <person name="Grigoriev I.V."/>
            <person name="Spatafora J.W."/>
            <person name="Berbee M.L."/>
        </authorList>
    </citation>
    <scope>NUCLEOTIDE SEQUENCE [LARGE SCALE GENOMIC DNA]</scope>
    <source>
        <strain evidence="2 3">JEL478</strain>
    </source>
</reference>
<dbReference type="Proteomes" id="UP000070544">
    <property type="component" value="Unassembled WGS sequence"/>
</dbReference>
<evidence type="ECO:0000313" key="2">
    <source>
        <dbReference type="EMBL" id="KXS21907.1"/>
    </source>
</evidence>
<keyword evidence="3" id="KW-1185">Reference proteome</keyword>
<feature type="compositionally biased region" description="Low complexity" evidence="1">
    <location>
        <begin position="10"/>
        <end position="24"/>
    </location>
</feature>
<dbReference type="AlphaFoldDB" id="A0A139AYW5"/>